<dbReference type="PANTHER" id="PTHR21329">
    <property type="entry name" value="PHOSPHATIDYLINOSITOL N-ACETYLGLUCOSAMINYLTRANSFERASE SUBUNIT Q-RELATED"/>
    <property type="match status" value="1"/>
</dbReference>
<dbReference type="GO" id="GO:0005783">
    <property type="term" value="C:endoplasmic reticulum"/>
    <property type="evidence" value="ECO:0007669"/>
    <property type="project" value="TreeGrafter"/>
</dbReference>
<keyword evidence="2" id="KW-1133">Transmembrane helix</keyword>
<dbReference type="Proteomes" id="UP000799764">
    <property type="component" value="Unassembled WGS sequence"/>
</dbReference>
<dbReference type="InterPro" id="IPR007720">
    <property type="entry name" value="PigQ/GPI1"/>
</dbReference>
<feature type="region of interest" description="Disordered" evidence="1">
    <location>
        <begin position="684"/>
        <end position="709"/>
    </location>
</feature>
<dbReference type="GO" id="GO:0016020">
    <property type="term" value="C:membrane"/>
    <property type="evidence" value="ECO:0007669"/>
    <property type="project" value="InterPro"/>
</dbReference>
<dbReference type="AlphaFoldDB" id="A0A9P4UA69"/>
<dbReference type="EMBL" id="MU001501">
    <property type="protein sequence ID" value="KAF2444199.1"/>
    <property type="molecule type" value="Genomic_DNA"/>
</dbReference>
<proteinExistence type="predicted"/>
<feature type="transmembrane region" description="Helical" evidence="2">
    <location>
        <begin position="261"/>
        <end position="281"/>
    </location>
</feature>
<feature type="transmembrane region" description="Helical" evidence="2">
    <location>
        <begin position="549"/>
        <end position="568"/>
    </location>
</feature>
<feature type="transmembrane region" description="Helical" evidence="2">
    <location>
        <begin position="410"/>
        <end position="429"/>
    </location>
</feature>
<reference evidence="3" key="1">
    <citation type="journal article" date="2020" name="Stud. Mycol.">
        <title>101 Dothideomycetes genomes: a test case for predicting lifestyles and emergence of pathogens.</title>
        <authorList>
            <person name="Haridas S."/>
            <person name="Albert R."/>
            <person name="Binder M."/>
            <person name="Bloem J."/>
            <person name="Labutti K."/>
            <person name="Salamov A."/>
            <person name="Andreopoulos B."/>
            <person name="Baker S."/>
            <person name="Barry K."/>
            <person name="Bills G."/>
            <person name="Bluhm B."/>
            <person name="Cannon C."/>
            <person name="Castanera R."/>
            <person name="Culley D."/>
            <person name="Daum C."/>
            <person name="Ezra D."/>
            <person name="Gonzalez J."/>
            <person name="Henrissat B."/>
            <person name="Kuo A."/>
            <person name="Liang C."/>
            <person name="Lipzen A."/>
            <person name="Lutzoni F."/>
            <person name="Magnuson J."/>
            <person name="Mondo S."/>
            <person name="Nolan M."/>
            <person name="Ohm R."/>
            <person name="Pangilinan J."/>
            <person name="Park H.-J."/>
            <person name="Ramirez L."/>
            <person name="Alfaro M."/>
            <person name="Sun H."/>
            <person name="Tritt A."/>
            <person name="Yoshinaga Y."/>
            <person name="Zwiers L.-H."/>
            <person name="Turgeon B."/>
            <person name="Goodwin S."/>
            <person name="Spatafora J."/>
            <person name="Crous P."/>
            <person name="Grigoriev I."/>
        </authorList>
    </citation>
    <scope>NUCLEOTIDE SEQUENCE</scope>
    <source>
        <strain evidence="3">CBS 690.94</strain>
    </source>
</reference>
<evidence type="ECO:0000256" key="2">
    <source>
        <dbReference type="SAM" id="Phobius"/>
    </source>
</evidence>
<evidence type="ECO:0000256" key="1">
    <source>
        <dbReference type="SAM" id="MobiDB-lite"/>
    </source>
</evidence>
<keyword evidence="2" id="KW-0812">Transmembrane</keyword>
<sequence>MVTPNGLMRIFWPSDAPKGPIPGVLVGFRNSSLDVFVVAVLQEVGLPDVENALQVGTLLRHQPHDIQDLLRLCHHSSLRALGRINPQASPEHFDPLRITAYFEPGTPSPRLHCPADAHMTLQVIIYDRPHPKYMQYLSLSPITLALGDKVEGGKWDPAFEGMEEEEERERRRKADLVKKLKLHSVIAHSETQKELQLPVLIDQINCSFELNAVLQKNIGALGRRTKRAQSVNERVVESANIVWHFVYIALGHIWWVWMYPFIAQIVILVLMAQRVTSELILQALNWRPRSMNSHALKDVSATAQQLDIRLQQLCYWPIQFMTLRERKGNWGSITDSHPEYIRFYNSLWLVANDVIIGVALGSFIFDNAHFVAAQFDMVFHEWSLEGLRRMIVWLSEWPGGLKLNTELADFLGDLFLWVIDYWAGCIGLLRPHLPSFIRLIGLSAFAGATMPISLFSDLTSLLTLHIYSFYVASARIFKWQLSILSSLFHLFRGKKRNVLRNRIDSCDYDLDQLLLGTILFTLLFFLLPTVLVFYLLFASARVGVIGLKAALEISLACLNHFPLFAITLRIKDPRRLPGGICFELQDPKSMQLRTTIASVSAPTSYILLKSIPLSFRQIFHSYFELGDRIRRHYFSPSVFLCLVYGQSVPPIHRRNLYSLQYSMLPAKRMEISDLWLRLSGNKHSSADRPNHNSMSRKGLANGVKKRVSK</sequence>
<evidence type="ECO:0000313" key="4">
    <source>
        <dbReference type="Proteomes" id="UP000799764"/>
    </source>
</evidence>
<dbReference type="Pfam" id="PF05024">
    <property type="entry name" value="Gpi1"/>
    <property type="match status" value="1"/>
</dbReference>
<feature type="transmembrane region" description="Helical" evidence="2">
    <location>
        <begin position="347"/>
        <end position="365"/>
    </location>
</feature>
<feature type="transmembrane region" description="Helical" evidence="2">
    <location>
        <begin position="436"/>
        <end position="455"/>
    </location>
</feature>
<dbReference type="GO" id="GO:0006506">
    <property type="term" value="P:GPI anchor biosynthetic process"/>
    <property type="evidence" value="ECO:0007669"/>
    <property type="project" value="InterPro"/>
</dbReference>
<evidence type="ECO:0000313" key="3">
    <source>
        <dbReference type="EMBL" id="KAF2444199.1"/>
    </source>
</evidence>
<keyword evidence="4" id="KW-1185">Reference proteome</keyword>
<accession>A0A9P4UA69</accession>
<gene>
    <name evidence="3" type="ORF">P171DRAFT_27625</name>
</gene>
<organism evidence="3 4">
    <name type="scientific">Karstenula rhodostoma CBS 690.94</name>
    <dbReference type="NCBI Taxonomy" id="1392251"/>
    <lineage>
        <taxon>Eukaryota</taxon>
        <taxon>Fungi</taxon>
        <taxon>Dikarya</taxon>
        <taxon>Ascomycota</taxon>
        <taxon>Pezizomycotina</taxon>
        <taxon>Dothideomycetes</taxon>
        <taxon>Pleosporomycetidae</taxon>
        <taxon>Pleosporales</taxon>
        <taxon>Massarineae</taxon>
        <taxon>Didymosphaeriaceae</taxon>
        <taxon>Karstenula</taxon>
    </lineage>
</organism>
<feature type="transmembrane region" description="Helical" evidence="2">
    <location>
        <begin position="512"/>
        <end position="537"/>
    </location>
</feature>
<keyword evidence="2" id="KW-0472">Membrane</keyword>
<dbReference type="PANTHER" id="PTHR21329:SF3">
    <property type="entry name" value="PHOSPHATIDYLINOSITOL N-ACETYLGLUCOSAMINYLTRANSFERASE SUBUNIT Q"/>
    <property type="match status" value="1"/>
</dbReference>
<dbReference type="OrthoDB" id="70250at2759"/>
<comment type="caution">
    <text evidence="3">The sequence shown here is derived from an EMBL/GenBank/DDBJ whole genome shotgun (WGS) entry which is preliminary data.</text>
</comment>
<protein>
    <submittedName>
        <fullName evidence="3">Gpi1-domain-containing protein</fullName>
    </submittedName>
</protein>
<name>A0A9P4UA69_9PLEO</name>